<reference evidence="8 9" key="1">
    <citation type="submission" date="2018-10" db="EMBL/GenBank/DDBJ databases">
        <title>Phylogenomics of Brevibacillus.</title>
        <authorList>
            <person name="Dunlap C."/>
        </authorList>
    </citation>
    <scope>NUCLEOTIDE SEQUENCE [LARGE SCALE GENOMIC DNA]</scope>
    <source>
        <strain evidence="8 9">JCM 15716</strain>
    </source>
</reference>
<dbReference type="RefSeq" id="WP_122917903.1">
    <property type="nucleotide sequence ID" value="NZ_RHHQ01000008.1"/>
</dbReference>
<feature type="compositionally biased region" description="Low complexity" evidence="5">
    <location>
        <begin position="29"/>
        <end position="62"/>
    </location>
</feature>
<protein>
    <submittedName>
        <fullName evidence="8">ABC transporter substrate-binding protein</fullName>
    </submittedName>
</protein>
<comment type="similarity">
    <text evidence="2 4">Belongs to the bacterial solute-binding protein 3 family.</text>
</comment>
<name>A0A3M8DNJ4_9BACL</name>
<dbReference type="PANTHER" id="PTHR35936:SF34">
    <property type="entry name" value="ABC TRANSPORTER EXTRACELLULAR-BINDING PROTEIN YCKB-RELATED"/>
    <property type="match status" value="1"/>
</dbReference>
<dbReference type="GO" id="GO:0030313">
    <property type="term" value="C:cell envelope"/>
    <property type="evidence" value="ECO:0007669"/>
    <property type="project" value="UniProtKB-SubCell"/>
</dbReference>
<evidence type="ECO:0000259" key="7">
    <source>
        <dbReference type="SMART" id="SM00062"/>
    </source>
</evidence>
<keyword evidence="9" id="KW-1185">Reference proteome</keyword>
<evidence type="ECO:0000256" key="6">
    <source>
        <dbReference type="SAM" id="SignalP"/>
    </source>
</evidence>
<dbReference type="Gene3D" id="3.40.190.10">
    <property type="entry name" value="Periplasmic binding protein-like II"/>
    <property type="match status" value="2"/>
</dbReference>
<dbReference type="PANTHER" id="PTHR35936">
    <property type="entry name" value="MEMBRANE-BOUND LYTIC MUREIN TRANSGLYCOSYLASE F"/>
    <property type="match status" value="1"/>
</dbReference>
<dbReference type="OrthoDB" id="9775197at2"/>
<evidence type="ECO:0000313" key="8">
    <source>
        <dbReference type="EMBL" id="RNB89648.1"/>
    </source>
</evidence>
<dbReference type="InterPro" id="IPR018313">
    <property type="entry name" value="SBP_3_CS"/>
</dbReference>
<dbReference type="Pfam" id="PF00497">
    <property type="entry name" value="SBP_bac_3"/>
    <property type="match status" value="1"/>
</dbReference>
<comment type="subcellular location">
    <subcellularLocation>
        <location evidence="1">Cell envelope</location>
    </subcellularLocation>
</comment>
<dbReference type="Proteomes" id="UP000271031">
    <property type="component" value="Unassembled WGS sequence"/>
</dbReference>
<feature type="domain" description="Solute-binding protein family 3/N-terminal" evidence="7">
    <location>
        <begin position="74"/>
        <end position="294"/>
    </location>
</feature>
<organism evidence="8 9">
    <name type="scientific">Brevibacillus fluminis</name>
    <dbReference type="NCBI Taxonomy" id="511487"/>
    <lineage>
        <taxon>Bacteria</taxon>
        <taxon>Bacillati</taxon>
        <taxon>Bacillota</taxon>
        <taxon>Bacilli</taxon>
        <taxon>Bacillales</taxon>
        <taxon>Paenibacillaceae</taxon>
        <taxon>Brevibacillus</taxon>
    </lineage>
</organism>
<gene>
    <name evidence="8" type="ORF">EDM56_10740</name>
</gene>
<accession>A0A3M8DNJ4</accession>
<evidence type="ECO:0000256" key="1">
    <source>
        <dbReference type="ARBA" id="ARBA00004196"/>
    </source>
</evidence>
<proteinExistence type="inferred from homology"/>
<evidence type="ECO:0000256" key="5">
    <source>
        <dbReference type="SAM" id="MobiDB-lite"/>
    </source>
</evidence>
<dbReference type="PROSITE" id="PS01039">
    <property type="entry name" value="SBP_BACTERIAL_3"/>
    <property type="match status" value="1"/>
</dbReference>
<evidence type="ECO:0000256" key="3">
    <source>
        <dbReference type="ARBA" id="ARBA00022729"/>
    </source>
</evidence>
<feature type="signal peptide" evidence="6">
    <location>
        <begin position="1"/>
        <end position="28"/>
    </location>
</feature>
<dbReference type="EMBL" id="RHHQ01000008">
    <property type="protein sequence ID" value="RNB89648.1"/>
    <property type="molecule type" value="Genomic_DNA"/>
</dbReference>
<dbReference type="PROSITE" id="PS51257">
    <property type="entry name" value="PROKAR_LIPOPROTEIN"/>
    <property type="match status" value="1"/>
</dbReference>
<keyword evidence="3 6" id="KW-0732">Signal</keyword>
<evidence type="ECO:0000256" key="2">
    <source>
        <dbReference type="ARBA" id="ARBA00010333"/>
    </source>
</evidence>
<feature type="chain" id="PRO_5038478720" evidence="6">
    <location>
        <begin position="29"/>
        <end position="297"/>
    </location>
</feature>
<evidence type="ECO:0000313" key="9">
    <source>
        <dbReference type="Proteomes" id="UP000271031"/>
    </source>
</evidence>
<dbReference type="SUPFAM" id="SSF53850">
    <property type="entry name" value="Periplasmic binding protein-like II"/>
    <property type="match status" value="1"/>
</dbReference>
<sequence>MKKRKFLPVVLLACSLVLTIVSGCGSNAAPASSGGNSSAPATPAPSTEGTSSSGTSAPAQPAAEEKMELVADGKLTFAMSGLIKPLNYKDTNGQLTGFDVEIGKEIAKRVGLEPNPVTNPWETILQGLKGKKYDAIIGSMTHTEERAKQVDFTDPYYISGGQIFVKDTNDTIKSKDDLKGKIIGVVQASTHKEAAVTLTDKEKVKGYPSDIYALQDLAPGRVDAVITDRVVGTSAIKEQGLKIKPIGDVLNKENIAIAVNKDNPVLTKKINEAIKSMVDDGTYETISMKWFGANLLK</sequence>
<evidence type="ECO:0000256" key="4">
    <source>
        <dbReference type="RuleBase" id="RU003744"/>
    </source>
</evidence>
<feature type="region of interest" description="Disordered" evidence="5">
    <location>
        <begin position="29"/>
        <end position="65"/>
    </location>
</feature>
<dbReference type="CDD" id="cd13713">
    <property type="entry name" value="PBP2_Cystine_like_1"/>
    <property type="match status" value="1"/>
</dbReference>
<comment type="caution">
    <text evidence="8">The sequence shown here is derived from an EMBL/GenBank/DDBJ whole genome shotgun (WGS) entry which is preliminary data.</text>
</comment>
<dbReference type="SMART" id="SM00062">
    <property type="entry name" value="PBPb"/>
    <property type="match status" value="1"/>
</dbReference>
<dbReference type="AlphaFoldDB" id="A0A3M8DNJ4"/>
<dbReference type="InterPro" id="IPR001638">
    <property type="entry name" value="Solute-binding_3/MltF_N"/>
</dbReference>